<evidence type="ECO:0000313" key="2">
    <source>
        <dbReference type="Proteomes" id="UP000183610"/>
    </source>
</evidence>
<name>A0AAX2DT82_LISIV</name>
<evidence type="ECO:0000313" key="1">
    <source>
        <dbReference type="EMBL" id="SDX37207.1"/>
    </source>
</evidence>
<reference evidence="1 2" key="1">
    <citation type="submission" date="2016-10" db="EMBL/GenBank/DDBJ databases">
        <authorList>
            <person name="Varghese N."/>
            <person name="Submissions S."/>
        </authorList>
    </citation>
    <scope>NUCLEOTIDE SEQUENCE [LARGE SCALE GENOMIC DNA]</scope>
    <source>
        <strain evidence="1 2">ATCC 49954</strain>
    </source>
</reference>
<dbReference type="Proteomes" id="UP000183610">
    <property type="component" value="Unassembled WGS sequence"/>
</dbReference>
<protein>
    <submittedName>
        <fullName evidence="1">Uncharacterized protein</fullName>
    </submittedName>
</protein>
<dbReference type="EMBL" id="FNMX01000019">
    <property type="protein sequence ID" value="SDX37207.1"/>
    <property type="molecule type" value="Genomic_DNA"/>
</dbReference>
<sequence length="132" mass="14728">MTSTIKISKKDKVFQLAYKNGWVGLRGTKITIQGIDFAFCPLNENGEAIITISEVSSGALMLAIPAPNLNTHILNTREKVIDFYENDLVPLVEAKIKENGIEKLQEEAEKVKKYMIKKFGDMPDIADVEVAE</sequence>
<dbReference type="AlphaFoldDB" id="A0AAX2DT82"/>
<proteinExistence type="predicted"/>
<accession>A0AAX2DT82</accession>
<gene>
    <name evidence="1" type="ORF">SAMN05421782_1196</name>
</gene>
<organism evidence="1 2">
    <name type="scientific">Listeria ivanovii</name>
    <dbReference type="NCBI Taxonomy" id="1638"/>
    <lineage>
        <taxon>Bacteria</taxon>
        <taxon>Bacillati</taxon>
        <taxon>Bacillota</taxon>
        <taxon>Bacilli</taxon>
        <taxon>Bacillales</taxon>
        <taxon>Listeriaceae</taxon>
        <taxon>Listeria</taxon>
    </lineage>
</organism>
<dbReference type="RefSeq" id="WP_003719478.1">
    <property type="nucleotide sequence ID" value="NZ_FNMX01000019.1"/>
</dbReference>
<comment type="caution">
    <text evidence="1">The sequence shown here is derived from an EMBL/GenBank/DDBJ whole genome shotgun (WGS) entry which is preliminary data.</text>
</comment>